<dbReference type="EMBL" id="CP108140">
    <property type="protein sequence ID" value="WTP92467.1"/>
    <property type="molecule type" value="Genomic_DNA"/>
</dbReference>
<dbReference type="EMBL" id="CP108140">
    <property type="protein sequence ID" value="WTP92447.1"/>
    <property type="molecule type" value="Genomic_DNA"/>
</dbReference>
<organism evidence="2">
    <name type="scientific">Streptomyces sp. NBC_00180</name>
    <dbReference type="NCBI Taxonomy" id="2903632"/>
    <lineage>
        <taxon>Bacteria</taxon>
        <taxon>Bacillati</taxon>
        <taxon>Actinomycetota</taxon>
        <taxon>Actinomycetes</taxon>
        <taxon>Kitasatosporales</taxon>
        <taxon>Streptomycetaceae</taxon>
        <taxon>Streptomyces</taxon>
    </lineage>
</organism>
<evidence type="ECO:0000313" key="1">
    <source>
        <dbReference type="EMBL" id="WTP92447.1"/>
    </source>
</evidence>
<gene>
    <name evidence="1" type="ORF">OG477_00660</name>
    <name evidence="2" type="ORF">OG477_44680</name>
</gene>
<accession>A0AAU1IC58</accession>
<proteinExistence type="predicted"/>
<name>A0AAU1IC58_9ACTN</name>
<evidence type="ECO:0000313" key="2">
    <source>
        <dbReference type="EMBL" id="WTP92467.1"/>
    </source>
</evidence>
<sequence>MSIVTRPSEPTTSPAAVTRDTVTAVLLAAPATRKFNVFDAVRAGSCASVTFTVTLASALSTGVPVISPDSLNVIPSGRPDTVNLYGVEPPDPVSS</sequence>
<dbReference type="AlphaFoldDB" id="A0AAU1IC58"/>
<reference evidence="2" key="1">
    <citation type="submission" date="2022-10" db="EMBL/GenBank/DDBJ databases">
        <title>The complete genomes of actinobacterial strains from the NBC collection.</title>
        <authorList>
            <person name="Joergensen T.S."/>
            <person name="Alvarez Arevalo M."/>
            <person name="Sterndorff E.B."/>
            <person name="Faurdal D."/>
            <person name="Vuksanovic O."/>
            <person name="Mourched A.-S."/>
            <person name="Charusanti P."/>
            <person name="Shaw S."/>
            <person name="Blin K."/>
            <person name="Weber T."/>
        </authorList>
    </citation>
    <scope>NUCLEOTIDE SEQUENCE</scope>
    <source>
        <strain evidence="2">NBC 00180</strain>
    </source>
</reference>
<protein>
    <submittedName>
        <fullName evidence="2">Uncharacterized protein</fullName>
    </submittedName>
</protein>